<dbReference type="InterPro" id="IPR011047">
    <property type="entry name" value="Quinoprotein_ADH-like_sf"/>
</dbReference>
<feature type="domain" description="Pyrrolo-quinoline quinone repeat" evidence="4">
    <location>
        <begin position="71"/>
        <end position="302"/>
    </location>
</feature>
<name>A0A3B0XPI9_9ZZZZ</name>
<keyword evidence="3" id="KW-0998">Cell outer membrane</keyword>
<organism evidence="5">
    <name type="scientific">hydrothermal vent metagenome</name>
    <dbReference type="NCBI Taxonomy" id="652676"/>
    <lineage>
        <taxon>unclassified sequences</taxon>
        <taxon>metagenomes</taxon>
        <taxon>ecological metagenomes</taxon>
    </lineage>
</organism>
<protein>
    <submittedName>
        <fullName evidence="5">Outer membrane beta-barrel assembly protein BamB</fullName>
    </submittedName>
</protein>
<accession>A0A3B0XPI9</accession>
<dbReference type="HAMAP" id="MF_00923">
    <property type="entry name" value="OM_assembly_BamB"/>
    <property type="match status" value="1"/>
</dbReference>
<evidence type="ECO:0000313" key="5">
    <source>
        <dbReference type="EMBL" id="VAW63799.1"/>
    </source>
</evidence>
<dbReference type="Pfam" id="PF13360">
    <property type="entry name" value="PQQ_2"/>
    <property type="match status" value="1"/>
</dbReference>
<dbReference type="InterPro" id="IPR018391">
    <property type="entry name" value="PQQ_b-propeller_rpt"/>
</dbReference>
<dbReference type="AlphaFoldDB" id="A0A3B0XPI9"/>
<dbReference type="PROSITE" id="PS51257">
    <property type="entry name" value="PROKAR_LIPOPROTEIN"/>
    <property type="match status" value="1"/>
</dbReference>
<evidence type="ECO:0000256" key="3">
    <source>
        <dbReference type="ARBA" id="ARBA00023237"/>
    </source>
</evidence>
<proteinExistence type="inferred from homology"/>
<keyword evidence="2" id="KW-0472">Membrane</keyword>
<evidence type="ECO:0000259" key="4">
    <source>
        <dbReference type="Pfam" id="PF13360"/>
    </source>
</evidence>
<dbReference type="SUPFAM" id="SSF50998">
    <property type="entry name" value="Quinoprotein alcohol dehydrogenase-like"/>
    <property type="match status" value="1"/>
</dbReference>
<dbReference type="InterPro" id="IPR017687">
    <property type="entry name" value="BamB"/>
</dbReference>
<dbReference type="NCBIfam" id="TIGR03300">
    <property type="entry name" value="assembly_YfgL"/>
    <property type="match status" value="1"/>
</dbReference>
<keyword evidence="1" id="KW-0732">Signal</keyword>
<dbReference type="PANTHER" id="PTHR34512">
    <property type="entry name" value="CELL SURFACE PROTEIN"/>
    <property type="match status" value="1"/>
</dbReference>
<dbReference type="InterPro" id="IPR002372">
    <property type="entry name" value="PQQ_rpt_dom"/>
</dbReference>
<dbReference type="EMBL" id="UOFJ01000120">
    <property type="protein sequence ID" value="VAW63799.1"/>
    <property type="molecule type" value="Genomic_DNA"/>
</dbReference>
<dbReference type="PANTHER" id="PTHR34512:SF30">
    <property type="entry name" value="OUTER MEMBRANE PROTEIN ASSEMBLY FACTOR BAMB"/>
    <property type="match status" value="1"/>
</dbReference>
<dbReference type="InterPro" id="IPR015943">
    <property type="entry name" value="WD40/YVTN_repeat-like_dom_sf"/>
</dbReference>
<reference evidence="5" key="1">
    <citation type="submission" date="2018-06" db="EMBL/GenBank/DDBJ databases">
        <authorList>
            <person name="Zhirakovskaya E."/>
        </authorList>
    </citation>
    <scope>NUCLEOTIDE SEQUENCE</scope>
</reference>
<dbReference type="SMART" id="SM00564">
    <property type="entry name" value="PQQ"/>
    <property type="match status" value="6"/>
</dbReference>
<evidence type="ECO:0000256" key="2">
    <source>
        <dbReference type="ARBA" id="ARBA00023136"/>
    </source>
</evidence>
<sequence length="381" mass="42023">MMRYFFIILLSAFLLACSDSDNTEPPAELVDFEPSLSINELWSVDTGAGVEQLYVKLFPLILQDRVVVTDREGKVSAYNIEDGSELWQTELNIVVSGGMGGDEEHLVLTSRNGYVYLLNKNGELVWKVDTTSEVLMPAQIGADLIIIRSVDGRISALSLEDGSVRWTYKRDVPALTLRGNSSPIIKQGYVFNGLDSGRLIALDLVDGSTVFDILVAAPAGRSELERLVDIDGSPGIVGDTLYIASYQGKTVSIDIRRGQLNWSRKLSAYSGVEYAASGLYLSDDKDHIWALQANNGATLWKQEKLQARGITRPVIMDKALVVADFEGYIHWLSAFDGHFLARIDTDDSGILVPPIVHDERLYVITREGELSAFEVKAANDE</sequence>
<gene>
    <name evidence="5" type="ORF">MNBD_GAMMA10-2946</name>
</gene>
<dbReference type="Gene3D" id="2.130.10.10">
    <property type="entry name" value="YVTN repeat-like/Quinoprotein amine dehydrogenase"/>
    <property type="match status" value="1"/>
</dbReference>
<evidence type="ECO:0000256" key="1">
    <source>
        <dbReference type="ARBA" id="ARBA00022729"/>
    </source>
</evidence>